<accession>A0A0C9MTM8</accession>
<dbReference type="CDD" id="cd01838">
    <property type="entry name" value="Isoamyl_acetate_hydrolase_like"/>
    <property type="match status" value="1"/>
</dbReference>
<dbReference type="EMBL" id="DF836381">
    <property type="protein sequence ID" value="GAN05468.1"/>
    <property type="molecule type" value="Genomic_DNA"/>
</dbReference>
<dbReference type="STRING" id="91626.A0A0C9MTM8"/>
<organism evidence="2">
    <name type="scientific">Mucor ambiguus</name>
    <dbReference type="NCBI Taxonomy" id="91626"/>
    <lineage>
        <taxon>Eukaryota</taxon>
        <taxon>Fungi</taxon>
        <taxon>Fungi incertae sedis</taxon>
        <taxon>Mucoromycota</taxon>
        <taxon>Mucoromycotina</taxon>
        <taxon>Mucoromycetes</taxon>
        <taxon>Mucorales</taxon>
        <taxon>Mucorineae</taxon>
        <taxon>Mucoraceae</taxon>
        <taxon>Mucor</taxon>
    </lineage>
</organism>
<dbReference type="Gene3D" id="3.40.50.1110">
    <property type="entry name" value="SGNH hydrolase"/>
    <property type="match status" value="1"/>
</dbReference>
<dbReference type="InterPro" id="IPR013830">
    <property type="entry name" value="SGNH_hydro"/>
</dbReference>
<dbReference type="OrthoDB" id="671439at2759"/>
<proteinExistence type="predicted"/>
<dbReference type="InterPro" id="IPR045136">
    <property type="entry name" value="Iah1-like"/>
</dbReference>
<dbReference type="InterPro" id="IPR036514">
    <property type="entry name" value="SGNH_hydro_sf"/>
</dbReference>
<dbReference type="AlphaFoldDB" id="A0A0C9MTM8"/>
<sequence length="406" mass="45781">MKSNSITVQHSTYFIHKMLRSAMLSVAVLATVLVATRTAYSAVQAHEKANEFVFEITDSAEIACARWILEDAESFQAHGNLSLIHLNFLLKCGSSLDVLQMVLSTRSDTIPDDAPVGSIHKKGVARHASSSSVLTLFHTSCKMASTHPYNQIVLFGDSITQFSFDPELKGFGALLANIYVRKLDVINRGFSGYNTDWALPILRQLLPTRKEQQDQACSIPLMTIFFGANDAALPGSPQHVPLDRFKQNTKEMIDLVKNPQSRYYNPKLRLILITPPPINEAQWGKKCEQDGGKLNRTNEAARSYAECISEIGRETNTPVADIWSRLMDKVHQEQRDLSDFLLDGLHLNANGYRELYDLLLQIISEKYNEIHPDNLGYELAYWRDLLTQDPIDLEFPLLKNRLTADE</sequence>
<reference evidence="2" key="1">
    <citation type="submission" date="2014-09" db="EMBL/GenBank/DDBJ databases">
        <title>Draft genome sequence of an oleaginous Mucoromycotina fungus Mucor ambiguus NBRC6742.</title>
        <authorList>
            <person name="Takeda I."/>
            <person name="Yamane N."/>
            <person name="Morita T."/>
            <person name="Tamano K."/>
            <person name="Machida M."/>
            <person name="Baker S."/>
            <person name="Koike H."/>
        </authorList>
    </citation>
    <scope>NUCLEOTIDE SEQUENCE</scope>
    <source>
        <strain evidence="2">NBRC 6742</strain>
    </source>
</reference>
<dbReference type="PANTHER" id="PTHR14209">
    <property type="entry name" value="ISOAMYL ACETATE-HYDROLYZING ESTERASE 1"/>
    <property type="match status" value="1"/>
</dbReference>
<dbReference type="Pfam" id="PF13472">
    <property type="entry name" value="Lipase_GDSL_2"/>
    <property type="match status" value="1"/>
</dbReference>
<dbReference type="Proteomes" id="UP000053815">
    <property type="component" value="Unassembled WGS sequence"/>
</dbReference>
<evidence type="ECO:0000313" key="2">
    <source>
        <dbReference type="EMBL" id="GAN05468.1"/>
    </source>
</evidence>
<keyword evidence="3" id="KW-1185">Reference proteome</keyword>
<feature type="domain" description="SGNH hydrolase-type esterase" evidence="1">
    <location>
        <begin position="154"/>
        <end position="353"/>
    </location>
</feature>
<evidence type="ECO:0000313" key="3">
    <source>
        <dbReference type="Proteomes" id="UP000053815"/>
    </source>
</evidence>
<dbReference type="PANTHER" id="PTHR14209:SF19">
    <property type="entry name" value="ISOAMYL ACETATE-HYDROLYZING ESTERASE 1 HOMOLOG"/>
    <property type="match status" value="1"/>
</dbReference>
<dbReference type="GO" id="GO:0016787">
    <property type="term" value="F:hydrolase activity"/>
    <property type="evidence" value="ECO:0007669"/>
    <property type="project" value="UniProtKB-KW"/>
</dbReference>
<gene>
    <name evidence="2" type="ORF">MAM1_0092d04939</name>
</gene>
<dbReference type="SUPFAM" id="SSF52266">
    <property type="entry name" value="SGNH hydrolase"/>
    <property type="match status" value="1"/>
</dbReference>
<protein>
    <submittedName>
        <fullName evidence="2">SGNH hydrolase</fullName>
    </submittedName>
</protein>
<name>A0A0C9MTM8_9FUNG</name>
<keyword evidence="2" id="KW-0378">Hydrolase</keyword>
<evidence type="ECO:0000259" key="1">
    <source>
        <dbReference type="Pfam" id="PF13472"/>
    </source>
</evidence>